<dbReference type="GO" id="GO:0031956">
    <property type="term" value="F:medium-chain fatty acid-CoA ligase activity"/>
    <property type="evidence" value="ECO:0007669"/>
    <property type="project" value="TreeGrafter"/>
</dbReference>
<evidence type="ECO:0000259" key="3">
    <source>
        <dbReference type="Pfam" id="PF00501"/>
    </source>
</evidence>
<evidence type="ECO:0000313" key="5">
    <source>
        <dbReference type="EMBL" id="OEV04560.1"/>
    </source>
</evidence>
<feature type="domain" description="AMP-dependent synthetase/ligase" evidence="3">
    <location>
        <begin position="56"/>
        <end position="413"/>
    </location>
</feature>
<evidence type="ECO:0000256" key="1">
    <source>
        <dbReference type="ARBA" id="ARBA00006432"/>
    </source>
</evidence>
<accession>A0A1E7KL00</accession>
<dbReference type="Gene3D" id="3.40.50.12780">
    <property type="entry name" value="N-terminal domain of ligase-like"/>
    <property type="match status" value="1"/>
</dbReference>
<dbReference type="GO" id="GO:0006631">
    <property type="term" value="P:fatty acid metabolic process"/>
    <property type="evidence" value="ECO:0007669"/>
    <property type="project" value="TreeGrafter"/>
</dbReference>
<dbReference type="InterPro" id="IPR025110">
    <property type="entry name" value="AMP-bd_C"/>
</dbReference>
<dbReference type="Pfam" id="PF00501">
    <property type="entry name" value="AMP-binding"/>
    <property type="match status" value="1"/>
</dbReference>
<evidence type="ECO:0000256" key="2">
    <source>
        <dbReference type="ARBA" id="ARBA00022598"/>
    </source>
</evidence>
<dbReference type="Gene3D" id="3.30.300.30">
    <property type="match status" value="1"/>
</dbReference>
<dbReference type="PATRIC" id="fig|1075402.3.peg.4101"/>
<dbReference type="RefSeq" id="WP_070195633.1">
    <property type="nucleotide sequence ID" value="NZ_LJGU01000113.1"/>
</dbReference>
<sequence>MSATTDHREAVSEVVRRLTAPGGAFELAHEDVLGARMRVFAHRRTSLTEVLSDSVRHGERDYLVTERERISFAEHARRVASLARVLHEGYGVRKGDRVTILAQNTPGWIVAFWATVSLGAIAVGGNSWWSAREIEYSLGHTGPKLVIADAKRAALVDTSQVRLLTLEEDIEELSRRHPDAPLPTPEIDEDDPAVIVYTSGTSGRPKGAVHSHRNLLAVIDYHRLNGAVATEMGDPLRPADRRHLLALPLFHIATLHNLAVPRIADGGTVVLHLGRFEVDRVLRLVERERVTNWGAVPTMAHRLLEHGDLSRYDLSSLTAFSLASAPSSPAFHRRLRAALPVAGRALANSYGLTESSTGAAVATAADLAESPDSLGRPVVTVEVEVRDPAGLPLPEGEEGEICLRSPFVMLGYWQDTAATEQAIRADRWLHTGDIGVFEGGRLRLTSRRSDLILRAGENVYPAEVEDVLAECPGVRECVVVGVPHPDLGQEVAAVVVTDGRTALDESELVEFTRERLARYKVPSRWRLTEEGLPRNATGKVLRREVTT</sequence>
<dbReference type="PROSITE" id="PS00455">
    <property type="entry name" value="AMP_BINDING"/>
    <property type="match status" value="1"/>
</dbReference>
<dbReference type="Pfam" id="PF13193">
    <property type="entry name" value="AMP-binding_C"/>
    <property type="match status" value="1"/>
</dbReference>
<dbReference type="PANTHER" id="PTHR43201:SF5">
    <property type="entry name" value="MEDIUM-CHAIN ACYL-COA LIGASE ACSF2, MITOCHONDRIAL"/>
    <property type="match status" value="1"/>
</dbReference>
<dbReference type="InterPro" id="IPR045851">
    <property type="entry name" value="AMP-bd_C_sf"/>
</dbReference>
<dbReference type="InterPro" id="IPR000873">
    <property type="entry name" value="AMP-dep_synth/lig_dom"/>
</dbReference>
<keyword evidence="6" id="KW-1185">Reference proteome</keyword>
<proteinExistence type="inferred from homology"/>
<evidence type="ECO:0000259" key="4">
    <source>
        <dbReference type="Pfam" id="PF13193"/>
    </source>
</evidence>
<reference evidence="5 6" key="1">
    <citation type="journal article" date="2016" name="Front. Microbiol.">
        <title>Comparative Genomics Analysis of Streptomyces Species Reveals Their Adaptation to the Marine Environment and Their Diversity at the Genomic Level.</title>
        <authorList>
            <person name="Tian X."/>
            <person name="Zhang Z."/>
            <person name="Yang T."/>
            <person name="Chen M."/>
            <person name="Li J."/>
            <person name="Chen F."/>
            <person name="Yang J."/>
            <person name="Li W."/>
            <person name="Zhang B."/>
            <person name="Zhang Z."/>
            <person name="Wu J."/>
            <person name="Zhang C."/>
            <person name="Long L."/>
            <person name="Xiao J."/>
        </authorList>
    </citation>
    <scope>NUCLEOTIDE SEQUENCE [LARGE SCALE GENOMIC DNA]</scope>
    <source>
        <strain evidence="5 6">SCSIO 02100</strain>
    </source>
</reference>
<dbReference type="InterPro" id="IPR042099">
    <property type="entry name" value="ANL_N_sf"/>
</dbReference>
<gene>
    <name evidence="5" type="ORF">AN216_06545</name>
</gene>
<protein>
    <submittedName>
        <fullName evidence="5">Fatty acid--CoA ligase</fullName>
    </submittedName>
</protein>
<keyword evidence="2 5" id="KW-0436">Ligase</keyword>
<dbReference type="STRING" id="1075402.AN216_06545"/>
<dbReference type="PANTHER" id="PTHR43201">
    <property type="entry name" value="ACYL-COA SYNTHETASE"/>
    <property type="match status" value="1"/>
</dbReference>
<dbReference type="AlphaFoldDB" id="A0A1E7KL00"/>
<feature type="domain" description="AMP-binding enzyme C-terminal" evidence="4">
    <location>
        <begin position="463"/>
        <end position="539"/>
    </location>
</feature>
<name>A0A1E7KL00_9ACTN</name>
<dbReference type="SUPFAM" id="SSF56801">
    <property type="entry name" value="Acetyl-CoA synthetase-like"/>
    <property type="match status" value="1"/>
</dbReference>
<comment type="caution">
    <text evidence="5">The sequence shown here is derived from an EMBL/GenBank/DDBJ whole genome shotgun (WGS) entry which is preliminary data.</text>
</comment>
<organism evidence="5 6">
    <name type="scientific">Streptomyces oceani</name>
    <dbReference type="NCBI Taxonomy" id="1075402"/>
    <lineage>
        <taxon>Bacteria</taxon>
        <taxon>Bacillati</taxon>
        <taxon>Actinomycetota</taxon>
        <taxon>Actinomycetes</taxon>
        <taxon>Kitasatosporales</taxon>
        <taxon>Streptomycetaceae</taxon>
        <taxon>Streptomyces</taxon>
    </lineage>
</organism>
<evidence type="ECO:0000313" key="6">
    <source>
        <dbReference type="Proteomes" id="UP000176101"/>
    </source>
</evidence>
<dbReference type="Proteomes" id="UP000176101">
    <property type="component" value="Unassembled WGS sequence"/>
</dbReference>
<dbReference type="InterPro" id="IPR020845">
    <property type="entry name" value="AMP-binding_CS"/>
</dbReference>
<dbReference type="OrthoDB" id="9803968at2"/>
<comment type="similarity">
    <text evidence="1">Belongs to the ATP-dependent AMP-binding enzyme family.</text>
</comment>
<dbReference type="EMBL" id="LJGU01000113">
    <property type="protein sequence ID" value="OEV04560.1"/>
    <property type="molecule type" value="Genomic_DNA"/>
</dbReference>